<feature type="non-terminal residue" evidence="2">
    <location>
        <position position="1"/>
    </location>
</feature>
<dbReference type="Proteomes" id="UP000253941">
    <property type="component" value="Unassembled WGS sequence"/>
</dbReference>
<keyword evidence="3" id="KW-1185">Reference proteome</keyword>
<evidence type="ECO:0000313" key="3">
    <source>
        <dbReference type="Proteomes" id="UP000253941"/>
    </source>
</evidence>
<comment type="caution">
    <text evidence="2">The sequence shown here is derived from an EMBL/GenBank/DDBJ whole genome shotgun (WGS) entry which is preliminary data.</text>
</comment>
<dbReference type="RefSeq" id="WP_161958909.1">
    <property type="nucleotide sequence ID" value="NZ_QPMH01000039.1"/>
</dbReference>
<proteinExistence type="predicted"/>
<accession>A0A369T4J4</accession>
<reference evidence="2 3" key="1">
    <citation type="submission" date="2018-07" db="EMBL/GenBank/DDBJ databases">
        <title>Venubactetium sediminum gen. nov., sp. nov., isolated from a marine solar saltern.</title>
        <authorList>
            <person name="Wang S."/>
        </authorList>
    </citation>
    <scope>NUCLEOTIDE SEQUENCE [LARGE SCALE GENOMIC DNA]</scope>
    <source>
        <strain evidence="2 3">WD2A32</strain>
    </source>
</reference>
<dbReference type="AlphaFoldDB" id="A0A369T4J4"/>
<feature type="compositionally biased region" description="Gly residues" evidence="1">
    <location>
        <begin position="1"/>
        <end position="14"/>
    </location>
</feature>
<evidence type="ECO:0000256" key="1">
    <source>
        <dbReference type="SAM" id="MobiDB-lite"/>
    </source>
</evidence>
<feature type="region of interest" description="Disordered" evidence="1">
    <location>
        <begin position="1"/>
        <end position="121"/>
    </location>
</feature>
<sequence>ATGSRAAGGGGGRPAGTDAAEPEPEPAPEPEPEPRQTAEADPDPEAKPAPPRPVRKPQVRLADKEEEKPEPREDRLSSILKNVERDLKTQTAETPPEKERPEPKQSKPKVTASKVSQKMSASQLEAIRRQIERCWNPPVGARDAEDLVVELRVQLRRDGSVQQARILSTERMGDPFYRSAAESALRAVRICSPLENLPPEKYDAWRDMRLTFNPREMLGG</sequence>
<name>A0A369T4J4_9PROT</name>
<feature type="compositionally biased region" description="Basic and acidic residues" evidence="1">
    <location>
        <begin position="61"/>
        <end position="88"/>
    </location>
</feature>
<feature type="compositionally biased region" description="Acidic residues" evidence="1">
    <location>
        <begin position="20"/>
        <end position="31"/>
    </location>
</feature>
<evidence type="ECO:0000313" key="2">
    <source>
        <dbReference type="EMBL" id="RDD60158.1"/>
    </source>
</evidence>
<dbReference type="SUPFAM" id="SSF74653">
    <property type="entry name" value="TolA/TonB C-terminal domain"/>
    <property type="match status" value="1"/>
</dbReference>
<dbReference type="EMBL" id="QPMH01000039">
    <property type="protein sequence ID" value="RDD60158.1"/>
    <property type="molecule type" value="Genomic_DNA"/>
</dbReference>
<organism evidence="2 3">
    <name type="scientific">Ferruginivarius sediminum</name>
    <dbReference type="NCBI Taxonomy" id="2661937"/>
    <lineage>
        <taxon>Bacteria</taxon>
        <taxon>Pseudomonadati</taxon>
        <taxon>Pseudomonadota</taxon>
        <taxon>Alphaproteobacteria</taxon>
        <taxon>Rhodospirillales</taxon>
        <taxon>Rhodospirillaceae</taxon>
        <taxon>Ferruginivarius</taxon>
    </lineage>
</organism>
<protein>
    <submittedName>
        <fullName evidence="2">Energy transducer TonB</fullName>
    </submittedName>
</protein>
<gene>
    <name evidence="2" type="ORF">DRB17_19475</name>
</gene>
<feature type="compositionally biased region" description="Basic and acidic residues" evidence="1">
    <location>
        <begin position="95"/>
        <end position="105"/>
    </location>
</feature>
<dbReference type="Gene3D" id="3.30.1150.10">
    <property type="match status" value="1"/>
</dbReference>